<dbReference type="SMART" id="SM00116">
    <property type="entry name" value="CBS"/>
    <property type="match status" value="2"/>
</dbReference>
<dbReference type="EMBL" id="JAASRN010000001">
    <property type="protein sequence ID" value="NIK73249.1"/>
    <property type="molecule type" value="Genomic_DNA"/>
</dbReference>
<dbReference type="PANTHER" id="PTHR43080:SF26">
    <property type="entry name" value="REGULATORY PROTEIN"/>
    <property type="match status" value="1"/>
</dbReference>
<reference evidence="4 5" key="1">
    <citation type="submission" date="2020-03" db="EMBL/GenBank/DDBJ databases">
        <title>Genomic Encyclopedia of Type Strains, Phase IV (KMG-IV): sequencing the most valuable type-strain genomes for metagenomic binning, comparative biology and taxonomic classification.</title>
        <authorList>
            <person name="Goeker M."/>
        </authorList>
    </citation>
    <scope>NUCLEOTIDE SEQUENCE [LARGE SCALE GENOMIC DNA]</scope>
    <source>
        <strain evidence="4 5">DSM 5718</strain>
    </source>
</reference>
<feature type="domain" description="CBS" evidence="3">
    <location>
        <begin position="11"/>
        <end position="71"/>
    </location>
</feature>
<dbReference type="InterPro" id="IPR000644">
    <property type="entry name" value="CBS_dom"/>
</dbReference>
<dbReference type="RefSeq" id="WP_166918507.1">
    <property type="nucleotide sequence ID" value="NZ_JAASRN010000001.1"/>
</dbReference>
<sequence length="136" mass="15382">MLRSKLVTDYMTPLSRLIVFYPEQSILEAISLLIKHKISGGPVVNKYNELIGMISEKDCLRVLVDSLYNEMPPGKVEDYMSKSLEVVRSDQSILQVAEKFLATPFKRFPVVDQDGNLLGQISRADVLRATNDIPMH</sequence>
<keyword evidence="1 2" id="KW-0129">CBS domain</keyword>
<dbReference type="SUPFAM" id="SSF54631">
    <property type="entry name" value="CBS-domain pair"/>
    <property type="match status" value="1"/>
</dbReference>
<dbReference type="Gene3D" id="3.10.580.10">
    <property type="entry name" value="CBS-domain"/>
    <property type="match status" value="1"/>
</dbReference>
<comment type="caution">
    <text evidence="4">The sequence shown here is derived from an EMBL/GenBank/DDBJ whole genome shotgun (WGS) entry which is preliminary data.</text>
</comment>
<evidence type="ECO:0000313" key="5">
    <source>
        <dbReference type="Proteomes" id="UP000537126"/>
    </source>
</evidence>
<dbReference type="AlphaFoldDB" id="A0A846MP55"/>
<dbReference type="CDD" id="cd04629">
    <property type="entry name" value="CBS_pair_bac"/>
    <property type="match status" value="1"/>
</dbReference>
<protein>
    <submittedName>
        <fullName evidence="4">CBS domain-containing protein</fullName>
    </submittedName>
</protein>
<evidence type="ECO:0000256" key="1">
    <source>
        <dbReference type="ARBA" id="ARBA00023122"/>
    </source>
</evidence>
<name>A0A846MP55_9BACT</name>
<dbReference type="Proteomes" id="UP000537126">
    <property type="component" value="Unassembled WGS sequence"/>
</dbReference>
<dbReference type="PROSITE" id="PS51371">
    <property type="entry name" value="CBS"/>
    <property type="match status" value="2"/>
</dbReference>
<proteinExistence type="predicted"/>
<accession>A0A846MP55</accession>
<dbReference type="InterPro" id="IPR046342">
    <property type="entry name" value="CBS_dom_sf"/>
</dbReference>
<dbReference type="PANTHER" id="PTHR43080">
    <property type="entry name" value="CBS DOMAIN-CONTAINING PROTEIN CBSX3, MITOCHONDRIAL"/>
    <property type="match status" value="1"/>
</dbReference>
<keyword evidence="5" id="KW-1185">Reference proteome</keyword>
<dbReference type="InterPro" id="IPR051257">
    <property type="entry name" value="Diverse_CBS-Domain"/>
</dbReference>
<evidence type="ECO:0000256" key="2">
    <source>
        <dbReference type="PROSITE-ProRule" id="PRU00703"/>
    </source>
</evidence>
<evidence type="ECO:0000259" key="3">
    <source>
        <dbReference type="PROSITE" id="PS51371"/>
    </source>
</evidence>
<dbReference type="InterPro" id="IPR044729">
    <property type="entry name" value="CBS_bac"/>
</dbReference>
<organism evidence="4 5">
    <name type="scientific">Thermonema lapsum</name>
    <dbReference type="NCBI Taxonomy" id="28195"/>
    <lineage>
        <taxon>Bacteria</taxon>
        <taxon>Pseudomonadati</taxon>
        <taxon>Bacteroidota</taxon>
        <taxon>Cytophagia</taxon>
        <taxon>Cytophagales</taxon>
        <taxon>Thermonemataceae</taxon>
        <taxon>Thermonema</taxon>
    </lineage>
</organism>
<evidence type="ECO:0000313" key="4">
    <source>
        <dbReference type="EMBL" id="NIK73249.1"/>
    </source>
</evidence>
<dbReference type="Pfam" id="PF00571">
    <property type="entry name" value="CBS"/>
    <property type="match status" value="2"/>
</dbReference>
<feature type="domain" description="CBS" evidence="3">
    <location>
        <begin position="80"/>
        <end position="136"/>
    </location>
</feature>
<gene>
    <name evidence="4" type="ORF">FHS56_000735</name>
</gene>